<evidence type="ECO:0000313" key="1">
    <source>
        <dbReference type="EMBL" id="KAF2586307.1"/>
    </source>
</evidence>
<sequence length="121" mass="13220">MTKYYLSTNIAYVYLVRTVSFRGLVALACISNKHHLSFQPATNPGPYINSCNCCPSFDPTPDNSSWSSQFDDVSDRWSSPYRVHESALISTAQSDLAVALAISPLRTVVVADGFCLSSASF</sequence>
<proteinExistence type="predicted"/>
<accession>A0A8S9JXH7</accession>
<name>A0A8S9JXH7_BRACR</name>
<dbReference type="EMBL" id="QGKY02000246">
    <property type="protein sequence ID" value="KAF2586307.1"/>
    <property type="molecule type" value="Genomic_DNA"/>
</dbReference>
<comment type="caution">
    <text evidence="1">The sequence shown here is derived from an EMBL/GenBank/DDBJ whole genome shotgun (WGS) entry which is preliminary data.</text>
</comment>
<dbReference type="AlphaFoldDB" id="A0A8S9JXH7"/>
<organism evidence="1">
    <name type="scientific">Brassica cretica</name>
    <name type="common">Mustard</name>
    <dbReference type="NCBI Taxonomy" id="69181"/>
    <lineage>
        <taxon>Eukaryota</taxon>
        <taxon>Viridiplantae</taxon>
        <taxon>Streptophyta</taxon>
        <taxon>Embryophyta</taxon>
        <taxon>Tracheophyta</taxon>
        <taxon>Spermatophyta</taxon>
        <taxon>Magnoliopsida</taxon>
        <taxon>eudicotyledons</taxon>
        <taxon>Gunneridae</taxon>
        <taxon>Pentapetalae</taxon>
        <taxon>rosids</taxon>
        <taxon>malvids</taxon>
        <taxon>Brassicales</taxon>
        <taxon>Brassicaceae</taxon>
        <taxon>Brassiceae</taxon>
        <taxon>Brassica</taxon>
    </lineage>
</organism>
<reference evidence="1" key="1">
    <citation type="submission" date="2019-12" db="EMBL/GenBank/DDBJ databases">
        <title>Genome sequencing and annotation of Brassica cretica.</title>
        <authorList>
            <person name="Studholme D.J."/>
            <person name="Sarris P.F."/>
        </authorList>
    </citation>
    <scope>NUCLEOTIDE SEQUENCE</scope>
    <source>
        <strain evidence="1">PFS-102/07</strain>
        <tissue evidence="1">Leaf</tissue>
    </source>
</reference>
<gene>
    <name evidence="1" type="ORF">F2Q70_00036540</name>
</gene>
<protein>
    <submittedName>
        <fullName evidence="1">Uncharacterized protein</fullName>
    </submittedName>
</protein>